<evidence type="ECO:0000313" key="2">
    <source>
        <dbReference type="Proteomes" id="UP000789366"/>
    </source>
</evidence>
<dbReference type="Proteomes" id="UP000789366">
    <property type="component" value="Unassembled WGS sequence"/>
</dbReference>
<accession>A0ACA9K3M4</accession>
<keyword evidence="2" id="KW-1185">Reference proteome</keyword>
<organism evidence="1 2">
    <name type="scientific">Cetraspora pellucida</name>
    <dbReference type="NCBI Taxonomy" id="1433469"/>
    <lineage>
        <taxon>Eukaryota</taxon>
        <taxon>Fungi</taxon>
        <taxon>Fungi incertae sedis</taxon>
        <taxon>Mucoromycota</taxon>
        <taxon>Glomeromycotina</taxon>
        <taxon>Glomeromycetes</taxon>
        <taxon>Diversisporales</taxon>
        <taxon>Gigasporaceae</taxon>
        <taxon>Cetraspora</taxon>
    </lineage>
</organism>
<gene>
    <name evidence="1" type="ORF">SPELUC_LOCUS753</name>
</gene>
<evidence type="ECO:0000313" key="1">
    <source>
        <dbReference type="EMBL" id="CAG8450237.1"/>
    </source>
</evidence>
<sequence>MDPNWRLWWTWATIAFTMSLCYYRRWVVFRGEKDSIEEGTLTKKNLLKNNLRNFGVHTSEDVENRLNWNEENLAFQGDAKWVFVVGPHPLIEYQHLRPSSPIAIFTSGAGSRSSGGSNGKDWGITKGTLGFYMLKLRHKVFITISKLRRRHQNDENLKFFLTTPKRRKLKISSTTTPKRRKLKIFSTTIPKRRKLKFSTIY</sequence>
<reference evidence="1" key="1">
    <citation type="submission" date="2021-06" db="EMBL/GenBank/DDBJ databases">
        <authorList>
            <person name="Kallberg Y."/>
            <person name="Tangrot J."/>
            <person name="Rosling A."/>
        </authorList>
    </citation>
    <scope>NUCLEOTIDE SEQUENCE</scope>
    <source>
        <strain evidence="1">28 12/20/2015</strain>
    </source>
</reference>
<protein>
    <submittedName>
        <fullName evidence="1">6546_t:CDS:1</fullName>
    </submittedName>
</protein>
<proteinExistence type="predicted"/>
<dbReference type="EMBL" id="CAJVPW010000324">
    <property type="protein sequence ID" value="CAG8450237.1"/>
    <property type="molecule type" value="Genomic_DNA"/>
</dbReference>
<comment type="caution">
    <text evidence="1">The sequence shown here is derived from an EMBL/GenBank/DDBJ whole genome shotgun (WGS) entry which is preliminary data.</text>
</comment>
<name>A0ACA9K3M4_9GLOM</name>